<dbReference type="CDD" id="cd21793">
    <property type="entry name" value="Rad21_Rec8_M_AtSYN1-like"/>
    <property type="match status" value="1"/>
</dbReference>
<dbReference type="InterPro" id="IPR006910">
    <property type="entry name" value="Rad21_Rec8_N"/>
</dbReference>
<dbReference type="PANTHER" id="PTHR12585:SF73">
    <property type="entry name" value="SISTER CHROMATID COHESION 1 PROTEIN 2"/>
    <property type="match status" value="1"/>
</dbReference>
<evidence type="ECO:0000256" key="2">
    <source>
        <dbReference type="ARBA" id="ARBA00023242"/>
    </source>
</evidence>
<gene>
    <name evidence="5" type="ORF">E3N88_24197</name>
</gene>
<dbReference type="GO" id="GO:1990414">
    <property type="term" value="P:replication-born double-strand break repair via sister chromatid exchange"/>
    <property type="evidence" value="ECO:0007669"/>
    <property type="project" value="TreeGrafter"/>
</dbReference>
<dbReference type="EMBL" id="SZYD01000012">
    <property type="protein sequence ID" value="KAD4586596.1"/>
    <property type="molecule type" value="Genomic_DNA"/>
</dbReference>
<dbReference type="GO" id="GO:0008278">
    <property type="term" value="C:cohesin complex"/>
    <property type="evidence" value="ECO:0007669"/>
    <property type="project" value="InterPro"/>
</dbReference>
<dbReference type="InterPro" id="IPR039781">
    <property type="entry name" value="Rad21/Rec8-like"/>
</dbReference>
<accession>A0A5N6NFB8</accession>
<evidence type="ECO:0000313" key="5">
    <source>
        <dbReference type="EMBL" id="KAD4586596.1"/>
    </source>
</evidence>
<evidence type="ECO:0000256" key="1">
    <source>
        <dbReference type="ARBA" id="ARBA00004123"/>
    </source>
</evidence>
<feature type="region of interest" description="Disordered" evidence="3">
    <location>
        <begin position="207"/>
        <end position="253"/>
    </location>
</feature>
<comment type="caution">
    <text evidence="5">The sequence shown here is derived from an EMBL/GenBank/DDBJ whole genome shotgun (WGS) entry which is preliminary data.</text>
</comment>
<dbReference type="PANTHER" id="PTHR12585">
    <property type="entry name" value="SCC1 / RAD21 FAMILY MEMBER"/>
    <property type="match status" value="1"/>
</dbReference>
<protein>
    <recommendedName>
        <fullName evidence="4">Rad21/Rec8-like protein N-terminal domain-containing protein</fullName>
    </recommendedName>
</protein>
<dbReference type="GO" id="GO:0007062">
    <property type="term" value="P:sister chromatid cohesion"/>
    <property type="evidence" value="ECO:0007669"/>
    <property type="project" value="InterPro"/>
</dbReference>
<dbReference type="GO" id="GO:0005634">
    <property type="term" value="C:nucleus"/>
    <property type="evidence" value="ECO:0007669"/>
    <property type="project" value="UniProtKB-SubCell"/>
</dbReference>
<keyword evidence="6" id="KW-1185">Reference proteome</keyword>
<evidence type="ECO:0000313" key="6">
    <source>
        <dbReference type="Proteomes" id="UP000326396"/>
    </source>
</evidence>
<dbReference type="Proteomes" id="UP000326396">
    <property type="component" value="Linkage Group LG2"/>
</dbReference>
<feature type="domain" description="Rad21/Rec8-like protein N-terminal" evidence="4">
    <location>
        <begin position="12"/>
        <end position="101"/>
    </location>
</feature>
<proteinExistence type="predicted"/>
<organism evidence="5 6">
    <name type="scientific">Mikania micrantha</name>
    <name type="common">bitter vine</name>
    <dbReference type="NCBI Taxonomy" id="192012"/>
    <lineage>
        <taxon>Eukaryota</taxon>
        <taxon>Viridiplantae</taxon>
        <taxon>Streptophyta</taxon>
        <taxon>Embryophyta</taxon>
        <taxon>Tracheophyta</taxon>
        <taxon>Spermatophyta</taxon>
        <taxon>Magnoliopsida</taxon>
        <taxon>eudicotyledons</taxon>
        <taxon>Gunneridae</taxon>
        <taxon>Pentapetalae</taxon>
        <taxon>asterids</taxon>
        <taxon>campanulids</taxon>
        <taxon>Asterales</taxon>
        <taxon>Asteraceae</taxon>
        <taxon>Asteroideae</taxon>
        <taxon>Heliantheae alliance</taxon>
        <taxon>Eupatorieae</taxon>
        <taxon>Mikania</taxon>
    </lineage>
</organism>
<dbReference type="AlphaFoldDB" id="A0A5N6NFB8"/>
<keyword evidence="2" id="KW-0539">Nucleus</keyword>
<name>A0A5N6NFB8_9ASTR</name>
<comment type="subcellular location">
    <subcellularLocation>
        <location evidence="1">Nucleus</location>
    </subcellularLocation>
</comment>
<sequence length="499" mass="56537">MGMISRQLLMGMKNDDLGRLWMAAHFPKRINKQLVEDTNITSSVDKILEDQLPVLVTYRILGYLLLGVARIYSKKVEYLLIDCNHSLNEMKLLSDGRKKLDVNFGGTCLPELSCQGSKLQVADVSFSESSRRKNSYTFIEPMRAQFSSISLPDHFELDVFDLESYHDDSNNINPETSLEKFRHRFVLEDCLDPMVLGESDEELVLDTSPVTEKEPELPLIEHEPEWNNDTNSSDKISDGVKSQEKHPDEECTTTGQTLVSEMALVDNIILKPSPNKSQLSVTINVTPQSKTPVVSGICKSELVAVRTPASREHARAPRKRKYVYDYPIVVPDRVYKTWVSNASDIVRKRRTPADVVKQNEHRFRTWNKHFSSDCFPSDLRSAISTNQLVVVEEVEETVNPPISKNDELEPLNLHKVSEETEAEVIAPPTPATQSTFFRFNESHEASKVNQVGPTSSCESLEKAMFSFRNVDIDEIQREEKSSQLSEVLGVTCTVNLQKE</sequence>
<dbReference type="Pfam" id="PF04825">
    <property type="entry name" value="Rad21_Rec8_N"/>
    <property type="match status" value="1"/>
</dbReference>
<dbReference type="OrthoDB" id="10071381at2759"/>
<evidence type="ECO:0000256" key="3">
    <source>
        <dbReference type="SAM" id="MobiDB-lite"/>
    </source>
</evidence>
<evidence type="ECO:0000259" key="4">
    <source>
        <dbReference type="Pfam" id="PF04825"/>
    </source>
</evidence>
<feature type="compositionally biased region" description="Basic and acidic residues" evidence="3">
    <location>
        <begin position="211"/>
        <end position="225"/>
    </location>
</feature>
<dbReference type="GO" id="GO:0003682">
    <property type="term" value="F:chromatin binding"/>
    <property type="evidence" value="ECO:0007669"/>
    <property type="project" value="TreeGrafter"/>
</dbReference>
<reference evidence="5 6" key="1">
    <citation type="submission" date="2019-05" db="EMBL/GenBank/DDBJ databases">
        <title>Mikania micrantha, genome provides insights into the molecular mechanism of rapid growth.</title>
        <authorList>
            <person name="Liu B."/>
        </authorList>
    </citation>
    <scope>NUCLEOTIDE SEQUENCE [LARGE SCALE GENOMIC DNA]</scope>
    <source>
        <strain evidence="5">NLD-2019</strain>
        <tissue evidence="5">Leaf</tissue>
    </source>
</reference>
<feature type="compositionally biased region" description="Basic and acidic residues" evidence="3">
    <location>
        <begin position="235"/>
        <end position="249"/>
    </location>
</feature>